<reference evidence="1" key="1">
    <citation type="submission" date="2019-08" db="EMBL/GenBank/DDBJ databases">
        <title>The improved chromosome-level genome for the pearl oyster Pinctada fucata martensii using PacBio sequencing and Hi-C.</title>
        <authorList>
            <person name="Zheng Z."/>
        </authorList>
    </citation>
    <scope>NUCLEOTIDE SEQUENCE</scope>
    <source>
        <strain evidence="1">ZZ-2019</strain>
        <tissue evidence="1">Adductor muscle</tissue>
    </source>
</reference>
<sequence length="148" mass="17114">MNVMTKTGVEIAPSDIDNAFRIRRPDRSRPNRPRRILVCMSSNKARSRIIASRKHLERGVYVNEDLTRTRGEIAYNARMLVKDKVLKKSWVAGGKIHIVDNQDHRYIIENQAYFNDIVRQLTENRPPLRSPLHTYADITSGRAQSSQD</sequence>
<dbReference type="AlphaFoldDB" id="A0AA89BJW6"/>
<evidence type="ECO:0000313" key="2">
    <source>
        <dbReference type="Proteomes" id="UP001186944"/>
    </source>
</evidence>
<evidence type="ECO:0000313" key="1">
    <source>
        <dbReference type="EMBL" id="KAK3083797.1"/>
    </source>
</evidence>
<dbReference type="Proteomes" id="UP001186944">
    <property type="component" value="Unassembled WGS sequence"/>
</dbReference>
<proteinExistence type="predicted"/>
<organism evidence="1 2">
    <name type="scientific">Pinctada imbricata</name>
    <name type="common">Atlantic pearl-oyster</name>
    <name type="synonym">Pinctada martensii</name>
    <dbReference type="NCBI Taxonomy" id="66713"/>
    <lineage>
        <taxon>Eukaryota</taxon>
        <taxon>Metazoa</taxon>
        <taxon>Spiralia</taxon>
        <taxon>Lophotrochozoa</taxon>
        <taxon>Mollusca</taxon>
        <taxon>Bivalvia</taxon>
        <taxon>Autobranchia</taxon>
        <taxon>Pteriomorphia</taxon>
        <taxon>Pterioida</taxon>
        <taxon>Pterioidea</taxon>
        <taxon>Pteriidae</taxon>
        <taxon>Pinctada</taxon>
    </lineage>
</organism>
<comment type="caution">
    <text evidence="1">The sequence shown here is derived from an EMBL/GenBank/DDBJ whole genome shotgun (WGS) entry which is preliminary data.</text>
</comment>
<dbReference type="EMBL" id="VSWD01000013">
    <property type="protein sequence ID" value="KAK3083797.1"/>
    <property type="molecule type" value="Genomic_DNA"/>
</dbReference>
<accession>A0AA89BJW6</accession>
<gene>
    <name evidence="1" type="ORF">FSP39_003306</name>
</gene>
<name>A0AA89BJW6_PINIB</name>
<protein>
    <submittedName>
        <fullName evidence="1">Uncharacterized protein</fullName>
    </submittedName>
</protein>
<keyword evidence="2" id="KW-1185">Reference proteome</keyword>